<dbReference type="AlphaFoldDB" id="A0A243S0V5"/>
<dbReference type="InterPro" id="IPR036188">
    <property type="entry name" value="FAD/NAD-bd_sf"/>
</dbReference>
<protein>
    <submittedName>
        <fullName evidence="2">FAD-dependent oxidoreductase</fullName>
    </submittedName>
</protein>
<keyword evidence="3" id="KW-1185">Reference proteome</keyword>
<evidence type="ECO:0000313" key="3">
    <source>
        <dbReference type="Proteomes" id="UP000195105"/>
    </source>
</evidence>
<dbReference type="Pfam" id="PF01266">
    <property type="entry name" value="DAO"/>
    <property type="match status" value="1"/>
</dbReference>
<dbReference type="PANTHER" id="PTHR13847:SF281">
    <property type="entry name" value="FAD DEPENDENT OXIDOREDUCTASE DOMAIN-CONTAINING PROTEIN"/>
    <property type="match status" value="1"/>
</dbReference>
<organism evidence="2 3">
    <name type="scientific">Streptomyces swartbergensis</name>
    <dbReference type="NCBI Taxonomy" id="487165"/>
    <lineage>
        <taxon>Bacteria</taxon>
        <taxon>Bacillati</taxon>
        <taxon>Actinomycetota</taxon>
        <taxon>Actinomycetes</taxon>
        <taxon>Kitasatosporales</taxon>
        <taxon>Streptomycetaceae</taxon>
        <taxon>Streptomyces</taxon>
    </lineage>
</organism>
<reference evidence="2 3" key="1">
    <citation type="submission" date="2017-05" db="EMBL/GenBank/DDBJ databases">
        <title>Biotechnological potential of actinobacteria isolated from South African environments.</title>
        <authorList>
            <person name="Le Roes-Hill M."/>
            <person name="Prins A."/>
            <person name="Durrell K.A."/>
        </authorList>
    </citation>
    <scope>NUCLEOTIDE SEQUENCE [LARGE SCALE GENOMIC DNA]</scope>
    <source>
        <strain evidence="2 3">HMC13</strain>
    </source>
</reference>
<dbReference type="EMBL" id="NGFN01000135">
    <property type="protein sequence ID" value="OUD01150.1"/>
    <property type="molecule type" value="Genomic_DNA"/>
</dbReference>
<dbReference type="Gene3D" id="3.30.9.10">
    <property type="entry name" value="D-Amino Acid Oxidase, subunit A, domain 2"/>
    <property type="match status" value="1"/>
</dbReference>
<dbReference type="Gene3D" id="3.50.50.60">
    <property type="entry name" value="FAD/NAD(P)-binding domain"/>
    <property type="match status" value="1"/>
</dbReference>
<gene>
    <name evidence="2" type="ORF">CA983_21695</name>
</gene>
<sequence length="425" mass="46657">MKFTPYWLDTAPQGPDRSRTDIGGHVDVAIIGAGLTGLSAALHLARKGANVHVFEKDTVGFGASGRNGGMATTGLSIGLRDAVARYGFDTAKAYLMAYHDAVDTLETLVKEENIDCDFARTGKLNLASKPAHLDGLRKTHEIMSGRLGLETRLIPRSEIHTEIGSDRYHGAMVEARSAGLHVGKFTKGLAEAAAGIGVTIHEKAPVEKIRRLQGTRHELVTARGTVRADQVLVATSGHTGRPFRWQQVRIAPVGSFIIVTEPLGRDLCDMLLPNRRMASSSMNLLNYFRITPDDRLLFGGRARFAMSSQQSDAKSGRILHKAMTEVFPQLTNARVDYCWGGRVDMSMDRMVHAGEQDGLFYSLGYSGHGVQMATHMGKQMAEYMNGTPAANPWRDLPFKRIPGHFGPPWFLPFAGGYYKFKDLMK</sequence>
<accession>A0A243S0V5</accession>
<evidence type="ECO:0000313" key="2">
    <source>
        <dbReference type="EMBL" id="OUD01150.1"/>
    </source>
</evidence>
<evidence type="ECO:0000259" key="1">
    <source>
        <dbReference type="Pfam" id="PF01266"/>
    </source>
</evidence>
<dbReference type="InterPro" id="IPR006076">
    <property type="entry name" value="FAD-dep_OxRdtase"/>
</dbReference>
<dbReference type="PRINTS" id="PR00419">
    <property type="entry name" value="ADXRDTASE"/>
</dbReference>
<dbReference type="RefSeq" id="WP_086602578.1">
    <property type="nucleotide sequence ID" value="NZ_NGFN01000135.1"/>
</dbReference>
<name>A0A243S0V5_9ACTN</name>
<comment type="caution">
    <text evidence="2">The sequence shown here is derived from an EMBL/GenBank/DDBJ whole genome shotgun (WGS) entry which is preliminary data.</text>
</comment>
<dbReference type="Proteomes" id="UP000195105">
    <property type="component" value="Unassembled WGS sequence"/>
</dbReference>
<feature type="domain" description="FAD dependent oxidoreductase" evidence="1">
    <location>
        <begin position="27"/>
        <end position="382"/>
    </location>
</feature>
<dbReference type="GO" id="GO:0005737">
    <property type="term" value="C:cytoplasm"/>
    <property type="evidence" value="ECO:0007669"/>
    <property type="project" value="TreeGrafter"/>
</dbReference>
<proteinExistence type="predicted"/>
<dbReference type="SUPFAM" id="SSF51905">
    <property type="entry name" value="FAD/NAD(P)-binding domain"/>
    <property type="match status" value="1"/>
</dbReference>
<dbReference type="PANTHER" id="PTHR13847">
    <property type="entry name" value="SARCOSINE DEHYDROGENASE-RELATED"/>
    <property type="match status" value="1"/>
</dbReference>